<evidence type="ECO:0000256" key="1">
    <source>
        <dbReference type="SAM" id="Phobius"/>
    </source>
</evidence>
<dbReference type="InterPro" id="IPR013099">
    <property type="entry name" value="K_chnl_dom"/>
</dbReference>
<keyword evidence="1" id="KW-1133">Transmembrane helix</keyword>
<feature type="transmembrane region" description="Helical" evidence="1">
    <location>
        <begin position="80"/>
        <end position="100"/>
    </location>
</feature>
<reference evidence="3" key="2">
    <citation type="submission" date="2020-08" db="EMBL/GenBank/DDBJ databases">
        <authorList>
            <person name="Schvarcz C.R."/>
            <person name="Steward G.F."/>
        </authorList>
    </citation>
    <scope>NUCLEOTIDE SEQUENCE</scope>
    <source>
        <strain evidence="3">RhiV-SA1</strain>
    </source>
</reference>
<keyword evidence="3" id="KW-0813">Transport</keyword>
<keyword evidence="1" id="KW-0472">Membrane</keyword>
<keyword evidence="3" id="KW-0406">Ion transport</keyword>
<protein>
    <submittedName>
        <fullName evidence="3">Putative potassium channel</fullName>
    </submittedName>
</protein>
<dbReference type="EMBL" id="MT926120">
    <property type="protein sequence ID" value="QOC69403.1"/>
    <property type="molecule type" value="Genomic_DNA"/>
</dbReference>
<evidence type="ECO:0000259" key="2">
    <source>
        <dbReference type="Pfam" id="PF07885"/>
    </source>
</evidence>
<evidence type="ECO:0000313" key="3">
    <source>
        <dbReference type="EMBL" id="QOC69403.1"/>
    </source>
</evidence>
<keyword evidence="3" id="KW-0407">Ion channel</keyword>
<dbReference type="Pfam" id="PF07885">
    <property type="entry name" value="Ion_trans_2"/>
    <property type="match status" value="1"/>
</dbReference>
<organism evidence="3">
    <name type="scientific">Rhizochromulina virus RhiV-SA1</name>
    <dbReference type="NCBI Taxonomy" id="2775153"/>
    <lineage>
        <taxon>Viruses</taxon>
    </lineage>
</organism>
<dbReference type="GO" id="GO:0034220">
    <property type="term" value="P:monoatomic ion transmembrane transport"/>
    <property type="evidence" value="ECO:0007669"/>
    <property type="project" value="UniProtKB-KW"/>
</dbReference>
<proteinExistence type="predicted"/>
<accession>A0A7L7T4E5</accession>
<feature type="domain" description="Potassium channel" evidence="2">
    <location>
        <begin position="19"/>
        <end position="93"/>
    </location>
</feature>
<dbReference type="Gene3D" id="1.10.287.70">
    <property type="match status" value="1"/>
</dbReference>
<keyword evidence="1" id="KW-0812">Transmembrane</keyword>
<name>A0A7L7T4E5_9VIRU</name>
<dbReference type="SUPFAM" id="SSF81324">
    <property type="entry name" value="Voltage-gated potassium channels"/>
    <property type="match status" value="1"/>
</dbReference>
<sequence>MINRIKAIRFIFFNLICSFIFGVLYYLVQFIEENAFLHPIELKLYISKNNKKRSLLRCIYFGLVTQTSIGYGGFVPYGPIASSLNALQMVSIFIINSLIIF</sequence>
<feature type="transmembrane region" description="Helical" evidence="1">
    <location>
        <begin position="7"/>
        <end position="28"/>
    </location>
</feature>
<reference evidence="3" key="1">
    <citation type="thesis" date="2018" institute="University of Hawaii at Manoa">
        <title>Cultivation and Characterization of Viruses Infecting Eukaryotic Phytoplankton from the Tropical North Pacific Ocean.</title>
        <authorList>
            <person name="Schvarcz C.R."/>
        </authorList>
    </citation>
    <scope>NUCLEOTIDE SEQUENCE</scope>
    <source>
        <strain evidence="3">RhiV-SA1</strain>
    </source>
</reference>